<protein>
    <submittedName>
        <fullName evidence="1">Uncharacterized protein</fullName>
    </submittedName>
</protein>
<evidence type="ECO:0000313" key="2">
    <source>
        <dbReference type="Proteomes" id="UP000296862"/>
    </source>
</evidence>
<proteinExistence type="predicted"/>
<dbReference type="AlphaFoldDB" id="A0A4P7PY92"/>
<evidence type="ECO:0000313" key="1">
    <source>
        <dbReference type="EMBL" id="QBZ99103.1"/>
    </source>
</evidence>
<keyword evidence="2" id="KW-1185">Reference proteome</keyword>
<accession>A0A4P7PY92</accession>
<dbReference type="KEGG" id="fsn:GS03_02625"/>
<dbReference type="OrthoDB" id="1148517at2"/>
<name>A0A4P7PY92_9FLAO</name>
<dbReference type="EMBL" id="CP038810">
    <property type="protein sequence ID" value="QBZ99103.1"/>
    <property type="molecule type" value="Genomic_DNA"/>
</dbReference>
<sequence length="223" mass="24952">MKAAFAFLFLVIFSFKGFSQFEQPKKTISIAPISNPKGAVSPTSSKAITYPSIFDKKDKLGESVSLLKKKPEEEKSIFEKEQFASPAKVYTDKMNKQVEDGKIYDYYKKDYLLATYKCSTAIAKFALKDYGDPDGDVVRIWLNDQVIFDAITLESGYREIQLNLRNGQNLLVIEALNEGMISPNTAQFSIFNDKGEIVGNNLSGLFTNVKATIIINKVDILGQ</sequence>
<dbReference type="RefSeq" id="WP_136152968.1">
    <property type="nucleotide sequence ID" value="NZ_CP038810.1"/>
</dbReference>
<gene>
    <name evidence="1" type="ORF">GS03_02625</name>
</gene>
<reference evidence="1 2" key="1">
    <citation type="submission" date="2019-04" db="EMBL/GenBank/DDBJ databases">
        <title>Flavobacterium sp. GS03.</title>
        <authorList>
            <person name="Kim H."/>
        </authorList>
    </citation>
    <scope>NUCLEOTIDE SEQUENCE [LARGE SCALE GENOMIC DNA]</scope>
    <source>
        <strain evidence="1 2">GS03</strain>
    </source>
</reference>
<dbReference type="Proteomes" id="UP000296862">
    <property type="component" value="Chromosome"/>
</dbReference>
<organism evidence="1 2">
    <name type="scientific">Flavobacterium sangjuense</name>
    <dbReference type="NCBI Taxonomy" id="2518177"/>
    <lineage>
        <taxon>Bacteria</taxon>
        <taxon>Pseudomonadati</taxon>
        <taxon>Bacteroidota</taxon>
        <taxon>Flavobacteriia</taxon>
        <taxon>Flavobacteriales</taxon>
        <taxon>Flavobacteriaceae</taxon>
        <taxon>Flavobacterium</taxon>
    </lineage>
</organism>